<evidence type="ECO:0000313" key="3">
    <source>
        <dbReference type="Proteomes" id="UP001287356"/>
    </source>
</evidence>
<evidence type="ECO:0000313" key="2">
    <source>
        <dbReference type="EMBL" id="KAK3374477.1"/>
    </source>
</evidence>
<sequence>MDSGGELSTTIEHRHIGRGCTVNGELASSRVQVRMQANECKMQRRAKTQQHGCAIKSNRSIWGEIEERGGECQQTLTHGLASPLSRSDTRPPPNGCHRASPVLQKQRRSGLAKLVAIGCAHARIWRGLGRIRSSLGGCARLFVLRVGDCCWGNALSAPPPMACHRVTNGSPRHQPQSIPKRPVIHHTVSPASDLVTPQLASGCRRRFESGCTQQMLKVQTQQASHAEQTDTRTITLMSVPD</sequence>
<gene>
    <name evidence="2" type="ORF">B0T24DRAFT_296680</name>
</gene>
<comment type="caution">
    <text evidence="2">The sequence shown here is derived from an EMBL/GenBank/DDBJ whole genome shotgun (WGS) entry which is preliminary data.</text>
</comment>
<protein>
    <submittedName>
        <fullName evidence="2">Uncharacterized protein</fullName>
    </submittedName>
</protein>
<proteinExistence type="predicted"/>
<reference evidence="2" key="1">
    <citation type="journal article" date="2023" name="Mol. Phylogenet. Evol.">
        <title>Genome-scale phylogeny and comparative genomics of the fungal order Sordariales.</title>
        <authorList>
            <person name="Hensen N."/>
            <person name="Bonometti L."/>
            <person name="Westerberg I."/>
            <person name="Brannstrom I.O."/>
            <person name="Guillou S."/>
            <person name="Cros-Aarteil S."/>
            <person name="Calhoun S."/>
            <person name="Haridas S."/>
            <person name="Kuo A."/>
            <person name="Mondo S."/>
            <person name="Pangilinan J."/>
            <person name="Riley R."/>
            <person name="LaButti K."/>
            <person name="Andreopoulos B."/>
            <person name="Lipzen A."/>
            <person name="Chen C."/>
            <person name="Yan M."/>
            <person name="Daum C."/>
            <person name="Ng V."/>
            <person name="Clum A."/>
            <person name="Steindorff A."/>
            <person name="Ohm R.A."/>
            <person name="Martin F."/>
            <person name="Silar P."/>
            <person name="Natvig D.O."/>
            <person name="Lalanne C."/>
            <person name="Gautier V."/>
            <person name="Ament-Velasquez S.L."/>
            <person name="Kruys A."/>
            <person name="Hutchinson M.I."/>
            <person name="Powell A.J."/>
            <person name="Barry K."/>
            <person name="Miller A.N."/>
            <person name="Grigoriev I.V."/>
            <person name="Debuchy R."/>
            <person name="Gladieux P."/>
            <person name="Hiltunen Thoren M."/>
            <person name="Johannesson H."/>
        </authorList>
    </citation>
    <scope>NUCLEOTIDE SEQUENCE</scope>
    <source>
        <strain evidence="2">CBS 958.72</strain>
    </source>
</reference>
<feature type="region of interest" description="Disordered" evidence="1">
    <location>
        <begin position="79"/>
        <end position="104"/>
    </location>
</feature>
<name>A0AAE0KE32_9PEZI</name>
<dbReference type="EMBL" id="JAULSN010000004">
    <property type="protein sequence ID" value="KAK3374477.1"/>
    <property type="molecule type" value="Genomic_DNA"/>
</dbReference>
<dbReference type="Proteomes" id="UP001287356">
    <property type="component" value="Unassembled WGS sequence"/>
</dbReference>
<keyword evidence="3" id="KW-1185">Reference proteome</keyword>
<organism evidence="2 3">
    <name type="scientific">Lasiosphaeria ovina</name>
    <dbReference type="NCBI Taxonomy" id="92902"/>
    <lineage>
        <taxon>Eukaryota</taxon>
        <taxon>Fungi</taxon>
        <taxon>Dikarya</taxon>
        <taxon>Ascomycota</taxon>
        <taxon>Pezizomycotina</taxon>
        <taxon>Sordariomycetes</taxon>
        <taxon>Sordariomycetidae</taxon>
        <taxon>Sordariales</taxon>
        <taxon>Lasiosphaeriaceae</taxon>
        <taxon>Lasiosphaeria</taxon>
    </lineage>
</organism>
<evidence type="ECO:0000256" key="1">
    <source>
        <dbReference type="SAM" id="MobiDB-lite"/>
    </source>
</evidence>
<reference evidence="2" key="2">
    <citation type="submission" date="2023-06" db="EMBL/GenBank/DDBJ databases">
        <authorList>
            <consortium name="Lawrence Berkeley National Laboratory"/>
            <person name="Haridas S."/>
            <person name="Hensen N."/>
            <person name="Bonometti L."/>
            <person name="Westerberg I."/>
            <person name="Brannstrom I.O."/>
            <person name="Guillou S."/>
            <person name="Cros-Aarteil S."/>
            <person name="Calhoun S."/>
            <person name="Kuo A."/>
            <person name="Mondo S."/>
            <person name="Pangilinan J."/>
            <person name="Riley R."/>
            <person name="Labutti K."/>
            <person name="Andreopoulos B."/>
            <person name="Lipzen A."/>
            <person name="Chen C."/>
            <person name="Yanf M."/>
            <person name="Daum C."/>
            <person name="Ng V."/>
            <person name="Clum A."/>
            <person name="Steindorff A."/>
            <person name="Ohm R."/>
            <person name="Martin F."/>
            <person name="Silar P."/>
            <person name="Natvig D."/>
            <person name="Lalanne C."/>
            <person name="Gautier V."/>
            <person name="Ament-Velasquez S.L."/>
            <person name="Kruys A."/>
            <person name="Hutchinson M.I."/>
            <person name="Powell A.J."/>
            <person name="Barry K."/>
            <person name="Miller A.N."/>
            <person name="Grigoriev I.V."/>
            <person name="Debuchy R."/>
            <person name="Gladieux P."/>
            <person name="Thoren M.H."/>
            <person name="Johannesson H."/>
        </authorList>
    </citation>
    <scope>NUCLEOTIDE SEQUENCE</scope>
    <source>
        <strain evidence="2">CBS 958.72</strain>
    </source>
</reference>
<accession>A0AAE0KE32</accession>
<dbReference type="AlphaFoldDB" id="A0AAE0KE32"/>